<evidence type="ECO:0000313" key="1">
    <source>
        <dbReference type="EMBL" id="WIM05927.1"/>
    </source>
</evidence>
<reference evidence="1" key="1">
    <citation type="journal article" date="2023" name="Nat. Microbiol.">
        <title>Enrichment and characterization of a nitric oxide-reducing microbial community in a continuous bioreactor.</title>
        <authorList>
            <person name="Garrido-Amador P."/>
            <person name="Stortenbeker N."/>
            <person name="Wessels H.J.C.T."/>
            <person name="Speth D.R."/>
            <person name="Garcia-Heredia I."/>
            <person name="Kartal B."/>
        </authorList>
    </citation>
    <scope>NUCLEOTIDE SEQUENCE</scope>
    <source>
        <strain evidence="1">MAG1</strain>
    </source>
</reference>
<sequence>MEVCHEQSEEKSAGMMDTLSVSTCAEDDGQYATQWKWRRGNANMPSSGGTITTRVSAKYSDDQVILAELGAIHHLLCVVQVQGTNRLGNGLAIEASCGAIRKAVAKGTLKKDAAGRTDKPHVALFSQFLATKFFEASISVVTPGRWALTQPRVVQNYEIVLDDPPMASIKSDAGNIVVSRHALNRFVERFVAAEQITAGQVLVDVPDLKWTRAWRILETIVPQSRQVVIPRSEWQRIVRKYGQDTLAMYHADSMNVFIVKREWFGLVMVTAIRDSDYNRIVPKLPTYAGGRLIHQVS</sequence>
<dbReference type="AlphaFoldDB" id="A0AA49FMI7"/>
<name>A0AA49FMI7_9PROT</name>
<dbReference type="EMBL" id="CP107246">
    <property type="protein sequence ID" value="WIM05927.1"/>
    <property type="molecule type" value="Genomic_DNA"/>
</dbReference>
<gene>
    <name evidence="1" type="ORF">OHM77_01135</name>
</gene>
<dbReference type="KEGG" id="npv:OHM77_01135"/>
<proteinExistence type="predicted"/>
<organism evidence="1">
    <name type="scientific">Candidatus Nitricoxidivorans perseverans</name>
    <dbReference type="NCBI Taxonomy" id="2975601"/>
    <lineage>
        <taxon>Bacteria</taxon>
        <taxon>Pseudomonadati</taxon>
        <taxon>Pseudomonadota</taxon>
        <taxon>Betaproteobacteria</taxon>
        <taxon>Nitrosomonadales</taxon>
        <taxon>Sterolibacteriaceae</taxon>
        <taxon>Candidatus Nitricoxidivorans</taxon>
    </lineage>
</organism>
<protein>
    <submittedName>
        <fullName evidence="1">Uncharacterized protein</fullName>
    </submittedName>
</protein>
<dbReference type="Proteomes" id="UP001234916">
    <property type="component" value="Chromosome"/>
</dbReference>
<accession>A0AA49FMI7</accession>